<feature type="domain" description="Phosphotyrosine protein phosphatase I" evidence="2">
    <location>
        <begin position="6"/>
        <end position="139"/>
    </location>
</feature>
<dbReference type="GO" id="GO:0046685">
    <property type="term" value="P:response to arsenic-containing substance"/>
    <property type="evidence" value="ECO:0007669"/>
    <property type="project" value="UniProtKB-KW"/>
</dbReference>
<evidence type="ECO:0000313" key="3">
    <source>
        <dbReference type="EMBL" id="RPF46866.1"/>
    </source>
</evidence>
<evidence type="ECO:0000256" key="1">
    <source>
        <dbReference type="ARBA" id="ARBA00022849"/>
    </source>
</evidence>
<dbReference type="PANTHER" id="PTHR43428">
    <property type="entry name" value="ARSENATE REDUCTASE"/>
    <property type="match status" value="1"/>
</dbReference>
<gene>
    <name evidence="3" type="ORF">EDD75_1127</name>
</gene>
<reference evidence="3 4" key="1">
    <citation type="submission" date="2018-11" db="EMBL/GenBank/DDBJ databases">
        <title>Genomic Encyclopedia of Type Strains, Phase IV (KMG-IV): sequencing the most valuable type-strain genomes for metagenomic binning, comparative biology and taxonomic classification.</title>
        <authorList>
            <person name="Goeker M."/>
        </authorList>
    </citation>
    <scope>NUCLEOTIDE SEQUENCE [LARGE SCALE GENOMIC DNA]</scope>
    <source>
        <strain evidence="3 4">DSM 102936</strain>
    </source>
</reference>
<dbReference type="Pfam" id="PF01451">
    <property type="entry name" value="LMWPc"/>
    <property type="match status" value="1"/>
</dbReference>
<keyword evidence="1" id="KW-0059">Arsenical resistance</keyword>
<dbReference type="InterPro" id="IPR036196">
    <property type="entry name" value="Ptyr_pPase_sf"/>
</dbReference>
<accession>A0A3N5ANU2</accession>
<name>A0A3N5ANU2_9THEO</name>
<comment type="caution">
    <text evidence="3">The sequence shown here is derived from an EMBL/GenBank/DDBJ whole genome shotgun (WGS) entry which is preliminary data.</text>
</comment>
<dbReference type="SMART" id="SM00226">
    <property type="entry name" value="LMWPc"/>
    <property type="match status" value="1"/>
</dbReference>
<dbReference type="AlphaFoldDB" id="A0A3N5ANU2"/>
<dbReference type="RefSeq" id="WP_123929274.1">
    <property type="nucleotide sequence ID" value="NZ_RKRE01000002.1"/>
</dbReference>
<dbReference type="PANTHER" id="PTHR43428:SF1">
    <property type="entry name" value="ARSENATE REDUCTASE"/>
    <property type="match status" value="1"/>
</dbReference>
<protein>
    <submittedName>
        <fullName evidence="3">Arsenate reductase</fullName>
    </submittedName>
</protein>
<dbReference type="CDD" id="cd16345">
    <property type="entry name" value="LMWP_ArsC"/>
    <property type="match status" value="1"/>
</dbReference>
<evidence type="ECO:0000259" key="2">
    <source>
        <dbReference type="SMART" id="SM00226"/>
    </source>
</evidence>
<dbReference type="EMBL" id="RKRE01000002">
    <property type="protein sequence ID" value="RPF46866.1"/>
    <property type="molecule type" value="Genomic_DNA"/>
</dbReference>
<proteinExistence type="predicted"/>
<dbReference type="Gene3D" id="3.40.50.2300">
    <property type="match status" value="1"/>
</dbReference>
<sequence length="149" mass="16193">MGEKPLKVLFLCTQNSCRSQMAEGWARHLKKGVLEPYSAGTAPAAVHPLAVRVMAEAGVDISGQRAKHVDELREIEFDLAVTLCDSALESCPVPPRAKKVIHQGFPDPAKAKGSEEEVLAAFRRVRDMIRDFVAGLGADLDIGRQATEE</sequence>
<evidence type="ECO:0000313" key="4">
    <source>
        <dbReference type="Proteomes" id="UP000282654"/>
    </source>
</evidence>
<dbReference type="OrthoDB" id="9784339at2"/>
<dbReference type="SUPFAM" id="SSF52788">
    <property type="entry name" value="Phosphotyrosine protein phosphatases I"/>
    <property type="match status" value="1"/>
</dbReference>
<dbReference type="InterPro" id="IPR023485">
    <property type="entry name" value="Ptyr_pPase"/>
</dbReference>
<dbReference type="Proteomes" id="UP000282654">
    <property type="component" value="Unassembled WGS sequence"/>
</dbReference>
<organism evidence="3 4">
    <name type="scientific">Thermodesulfitimonas autotrophica</name>
    <dbReference type="NCBI Taxonomy" id="1894989"/>
    <lineage>
        <taxon>Bacteria</taxon>
        <taxon>Bacillati</taxon>
        <taxon>Bacillota</taxon>
        <taxon>Clostridia</taxon>
        <taxon>Thermoanaerobacterales</taxon>
        <taxon>Thermoanaerobacteraceae</taxon>
        <taxon>Thermodesulfitimonas</taxon>
    </lineage>
</organism>
<keyword evidence="4" id="KW-1185">Reference proteome</keyword>